<name>A0A9N7TNA1_PLEPL</name>
<sequence length="115" mass="12454">MKGRGERKIKKCFPSASQWNETLPSVPSAFTRVFEPLCGSATELRAGEQPALKSSCYDSSWLPPPHESNPVEAPSSATITLWQTPASGPGSQPRDSRHRSALIPTLVHSIIISIT</sequence>
<keyword evidence="2" id="KW-1185">Reference proteome</keyword>
<evidence type="ECO:0000313" key="2">
    <source>
        <dbReference type="Proteomes" id="UP001153269"/>
    </source>
</evidence>
<proteinExistence type="predicted"/>
<comment type="caution">
    <text evidence="1">The sequence shown here is derived from an EMBL/GenBank/DDBJ whole genome shotgun (WGS) entry which is preliminary data.</text>
</comment>
<organism evidence="1 2">
    <name type="scientific">Pleuronectes platessa</name>
    <name type="common">European plaice</name>
    <dbReference type="NCBI Taxonomy" id="8262"/>
    <lineage>
        <taxon>Eukaryota</taxon>
        <taxon>Metazoa</taxon>
        <taxon>Chordata</taxon>
        <taxon>Craniata</taxon>
        <taxon>Vertebrata</taxon>
        <taxon>Euteleostomi</taxon>
        <taxon>Actinopterygii</taxon>
        <taxon>Neopterygii</taxon>
        <taxon>Teleostei</taxon>
        <taxon>Neoteleostei</taxon>
        <taxon>Acanthomorphata</taxon>
        <taxon>Carangaria</taxon>
        <taxon>Pleuronectiformes</taxon>
        <taxon>Pleuronectoidei</taxon>
        <taxon>Pleuronectidae</taxon>
        <taxon>Pleuronectes</taxon>
    </lineage>
</organism>
<dbReference type="EMBL" id="CADEAL010000189">
    <property type="protein sequence ID" value="CAB1416077.1"/>
    <property type="molecule type" value="Genomic_DNA"/>
</dbReference>
<accession>A0A9N7TNA1</accession>
<gene>
    <name evidence="1" type="ORF">PLEPLA_LOCUS3833</name>
</gene>
<dbReference type="Proteomes" id="UP001153269">
    <property type="component" value="Unassembled WGS sequence"/>
</dbReference>
<evidence type="ECO:0000313" key="1">
    <source>
        <dbReference type="EMBL" id="CAB1416077.1"/>
    </source>
</evidence>
<reference evidence="1" key="1">
    <citation type="submission" date="2020-03" db="EMBL/GenBank/DDBJ databases">
        <authorList>
            <person name="Weist P."/>
        </authorList>
    </citation>
    <scope>NUCLEOTIDE SEQUENCE</scope>
</reference>
<protein>
    <submittedName>
        <fullName evidence="1">Uncharacterized protein</fullName>
    </submittedName>
</protein>
<dbReference type="AlphaFoldDB" id="A0A9N7TNA1"/>